<evidence type="ECO:0000313" key="1">
    <source>
        <dbReference type="EMBL" id="EFX96800.1"/>
    </source>
</evidence>
<keyword evidence="2" id="KW-1185">Reference proteome</keyword>
<accession>A0ABP2KR13</accession>
<proteinExistence type="predicted"/>
<reference evidence="1 2" key="1">
    <citation type="submission" date="2011-01" db="EMBL/GenBank/DDBJ databases">
        <authorList>
            <person name="Muzny D."/>
            <person name="Qin X."/>
            <person name="Buhay C."/>
            <person name="Dugan-Rocha S."/>
            <person name="Ding Y."/>
            <person name="Chen G."/>
            <person name="Hawes A."/>
            <person name="Holder M."/>
            <person name="Jhangiani S."/>
            <person name="Johnson A."/>
            <person name="Khan Z."/>
            <person name="Li Z."/>
            <person name="Liu W."/>
            <person name="Liu X."/>
            <person name="Perez L."/>
            <person name="Shen H."/>
            <person name="Wang Q."/>
            <person name="Watt J."/>
            <person name="Xi L."/>
            <person name="Xin Y."/>
            <person name="Zhou J."/>
            <person name="Deng J."/>
            <person name="Jiang H."/>
            <person name="Liu Y."/>
            <person name="Qu J."/>
            <person name="Song X.-Z."/>
            <person name="Zhang L."/>
            <person name="Villasana D."/>
            <person name="Johnson A."/>
            <person name="Liu J."/>
            <person name="Liyanage D."/>
            <person name="Lorensuhewa L."/>
            <person name="Robinson T."/>
            <person name="Song A."/>
            <person name="Song B.-B."/>
            <person name="Dinh H."/>
            <person name="Thornton R."/>
            <person name="Coyle M."/>
            <person name="Francisco L."/>
            <person name="Jackson L."/>
            <person name="Javaid M."/>
            <person name="Korchina V."/>
            <person name="Kovar C."/>
            <person name="Mata R."/>
            <person name="Mathew T."/>
            <person name="Ngo R."/>
            <person name="Nguyen L."/>
            <person name="Nguyen N."/>
            <person name="Okwuonu G."/>
            <person name="Ongeri F."/>
            <person name="Pham C."/>
            <person name="Simmons D."/>
            <person name="Wilczek-Boney K."/>
            <person name="Hale W."/>
            <person name="Jakkamsetti A."/>
            <person name="Pham P."/>
            <person name="Ruth R."/>
            <person name="San Lucas F."/>
            <person name="Warren J."/>
            <person name="Zhang J."/>
            <person name="Zhao Z."/>
            <person name="Zhou C."/>
            <person name="Zhu D."/>
            <person name="Lee S."/>
            <person name="Bess C."/>
            <person name="Blankenburg K."/>
            <person name="Forbes L."/>
            <person name="Fu Q."/>
            <person name="Gubbala S."/>
            <person name="Hirani K."/>
            <person name="Jayaseelan J.C."/>
            <person name="Lara F."/>
            <person name="Munidasa M."/>
            <person name="Palculict T."/>
            <person name="Patil S."/>
            <person name="Pu L.-L."/>
            <person name="Saada N."/>
            <person name="Tang L."/>
            <person name="Weissenberger G."/>
            <person name="Zhu Y."/>
            <person name="Hemphill L."/>
            <person name="Shang Y."/>
            <person name="Youmans B."/>
            <person name="Ayvaz T."/>
            <person name="Ross M."/>
            <person name="Santibanez J."/>
            <person name="Aqrawi P."/>
            <person name="Gross S."/>
            <person name="Joshi V."/>
            <person name="Fowler G."/>
            <person name="Nazareth L."/>
            <person name="Reid J."/>
            <person name="Worley K."/>
            <person name="Petrosino J."/>
            <person name="Highlander S."/>
            <person name="Gibbs R."/>
        </authorList>
    </citation>
    <scope>NUCLEOTIDE SEQUENCE [LARGE SCALE GENOMIC DNA]</scope>
    <source>
        <strain evidence="1 2">ATCC 49124</strain>
    </source>
</reference>
<protein>
    <recommendedName>
        <fullName evidence="3">Bacteriocin-type signal sequence</fullName>
    </recommendedName>
</protein>
<gene>
    <name evidence="1" type="ORF">HMPREF9425_0253</name>
</gene>
<evidence type="ECO:0008006" key="3">
    <source>
        <dbReference type="Google" id="ProtNLM"/>
    </source>
</evidence>
<evidence type="ECO:0000313" key="2">
    <source>
        <dbReference type="Proteomes" id="UP000003697"/>
    </source>
</evidence>
<dbReference type="EMBL" id="AEVI01000009">
    <property type="protein sequence ID" value="EFX96800.1"/>
    <property type="molecule type" value="Genomic_DNA"/>
</dbReference>
<sequence>MVIAVFIFEKKGEIRMRTKAYGEELNAETLENVTGGGFVARPQTLPERLGWNKWWLKRSPPYGD</sequence>
<organism evidence="1 2">
    <name type="scientific">Streptococcus vestibularis ATCC 49124</name>
    <dbReference type="NCBI Taxonomy" id="889206"/>
    <lineage>
        <taxon>Bacteria</taxon>
        <taxon>Bacillati</taxon>
        <taxon>Bacillota</taxon>
        <taxon>Bacilli</taxon>
        <taxon>Lactobacillales</taxon>
        <taxon>Streptococcaceae</taxon>
        <taxon>Streptococcus</taxon>
    </lineage>
</organism>
<dbReference type="Proteomes" id="UP000003697">
    <property type="component" value="Unassembled WGS sequence"/>
</dbReference>
<comment type="caution">
    <text evidence="1">The sequence shown here is derived from an EMBL/GenBank/DDBJ whole genome shotgun (WGS) entry which is preliminary data.</text>
</comment>
<name>A0ABP2KR13_STRVE</name>